<dbReference type="Pfam" id="PF01965">
    <property type="entry name" value="DJ-1_PfpI"/>
    <property type="match status" value="1"/>
</dbReference>
<dbReference type="SUPFAM" id="SSF52317">
    <property type="entry name" value="Class I glutamine amidotransferase-like"/>
    <property type="match status" value="1"/>
</dbReference>
<dbReference type="PROSITE" id="PS51276">
    <property type="entry name" value="PEPTIDASE_C56_PFPI"/>
    <property type="match status" value="1"/>
</dbReference>
<dbReference type="InterPro" id="IPR006286">
    <property type="entry name" value="C56_PfpI-like"/>
</dbReference>
<dbReference type="CDD" id="cd03169">
    <property type="entry name" value="GATase1_PfpI_1"/>
    <property type="match status" value="1"/>
</dbReference>
<dbReference type="AlphaFoldDB" id="A0A0U2WA61"/>
<accession>A0A0U2WA61</accession>
<dbReference type="Gene3D" id="3.40.50.880">
    <property type="match status" value="1"/>
</dbReference>
<organism evidence="2 3">
    <name type="scientific">Paenibacillus naphthalenovorans</name>
    <dbReference type="NCBI Taxonomy" id="162209"/>
    <lineage>
        <taxon>Bacteria</taxon>
        <taxon>Bacillati</taxon>
        <taxon>Bacillota</taxon>
        <taxon>Bacilli</taxon>
        <taxon>Bacillales</taxon>
        <taxon>Paenibacillaceae</taxon>
        <taxon>Paenibacillus</taxon>
    </lineage>
</organism>
<evidence type="ECO:0000313" key="2">
    <source>
        <dbReference type="EMBL" id="ALS25396.1"/>
    </source>
</evidence>
<evidence type="ECO:0000256" key="1">
    <source>
        <dbReference type="ARBA" id="ARBA00008542"/>
    </source>
</evidence>
<dbReference type="InterPro" id="IPR029062">
    <property type="entry name" value="Class_I_gatase-like"/>
</dbReference>
<comment type="similarity">
    <text evidence="1">Belongs to the peptidase C56 family.</text>
</comment>
<dbReference type="Proteomes" id="UP000061660">
    <property type="component" value="Chromosome"/>
</dbReference>
<proteinExistence type="inferred from homology"/>
<reference evidence="3" key="1">
    <citation type="submission" date="2015-12" db="EMBL/GenBank/DDBJ databases">
        <title>Complete genome sequences of two moderately thermophilic Paenibacillus species.</title>
        <authorList>
            <person name="Butler R.III."/>
            <person name="Wang J."/>
            <person name="Stark B.C."/>
            <person name="Pombert J.-F."/>
        </authorList>
    </citation>
    <scope>NUCLEOTIDE SEQUENCE [LARGE SCALE GENOMIC DNA]</scope>
    <source>
        <strain evidence="3">32O-Y</strain>
    </source>
</reference>
<dbReference type="STRING" id="162209.IJ22_51370"/>
<sequence>MKMSKKVLILTGDAVDCLEVFYPYYRCLEEQIDVTIASPTKKKLQTVCHDFLPQMETFTELTAYRIDSHASVDDINPADFDALIIPGGRAPEYIRMNPKVQEITAHFLQENKPMGVICHGQLVLTTVREHIQGRSMTAYTCCRPEVEAAGAHYVEKMLVVDGNLVTGHAWPDLPGFMREFFHLLNADKKVAV</sequence>
<dbReference type="PATRIC" id="fig|162209.4.peg.5431"/>
<evidence type="ECO:0000313" key="3">
    <source>
        <dbReference type="Proteomes" id="UP000061660"/>
    </source>
</evidence>
<dbReference type="PANTHER" id="PTHR42733">
    <property type="entry name" value="DJ-1 PROTEIN"/>
    <property type="match status" value="1"/>
</dbReference>
<protein>
    <submittedName>
        <fullName evidence="2">Peptidase</fullName>
    </submittedName>
</protein>
<reference evidence="2 3" key="2">
    <citation type="journal article" date="2016" name="Genome Announc.">
        <title>Complete Genome Sequences of Two Interactive Moderate Thermophiles, Paenibacillus napthalenovorans 32O-Y and Paenibacillus sp. 32O-W.</title>
        <authorList>
            <person name="Butler R.R.III."/>
            <person name="Wang J."/>
            <person name="Stark B.C."/>
            <person name="Pombert J.F."/>
        </authorList>
    </citation>
    <scope>NUCLEOTIDE SEQUENCE [LARGE SCALE GENOMIC DNA]</scope>
    <source>
        <strain evidence="2 3">32O-Y</strain>
    </source>
</reference>
<keyword evidence="3" id="KW-1185">Reference proteome</keyword>
<name>A0A0U2WA61_9BACL</name>
<dbReference type="PANTHER" id="PTHR42733:SF2">
    <property type="entry name" value="DJ-1_THIJ_PFPI FAMILY PROTEIN"/>
    <property type="match status" value="1"/>
</dbReference>
<gene>
    <name evidence="2" type="ORF">IJ22_51370</name>
</gene>
<dbReference type="KEGG" id="pnp:IJ22_51370"/>
<dbReference type="NCBIfam" id="TIGR01382">
    <property type="entry name" value="PfpI"/>
    <property type="match status" value="1"/>
</dbReference>
<dbReference type="EMBL" id="CP013652">
    <property type="protein sequence ID" value="ALS25396.1"/>
    <property type="molecule type" value="Genomic_DNA"/>
</dbReference>
<dbReference type="InterPro" id="IPR002818">
    <property type="entry name" value="DJ-1/PfpI"/>
</dbReference>